<evidence type="ECO:0000313" key="6">
    <source>
        <dbReference type="EMBL" id="EGD81137.1"/>
    </source>
</evidence>
<evidence type="ECO:0000259" key="4">
    <source>
        <dbReference type="Pfam" id="PF13243"/>
    </source>
</evidence>
<dbReference type="OrthoDB" id="21502at2759"/>
<dbReference type="Pfam" id="PF13243">
    <property type="entry name" value="SQHop_cyclase_C"/>
    <property type="match status" value="1"/>
</dbReference>
<dbReference type="PANTHER" id="PTHR11764:SF20">
    <property type="entry name" value="LANOSTEROL SYNTHASE"/>
    <property type="match status" value="1"/>
</dbReference>
<dbReference type="GO" id="GO:0005811">
    <property type="term" value="C:lipid droplet"/>
    <property type="evidence" value="ECO:0007669"/>
    <property type="project" value="InterPro"/>
</dbReference>
<dbReference type="InterPro" id="IPR008930">
    <property type="entry name" value="Terpenoid_cyclase/PrenylTrfase"/>
</dbReference>
<dbReference type="Proteomes" id="UP000007799">
    <property type="component" value="Unassembled WGS sequence"/>
</dbReference>
<dbReference type="InterPro" id="IPR032696">
    <property type="entry name" value="SQ_cyclase_C"/>
</dbReference>
<reference evidence="6" key="1">
    <citation type="submission" date="2009-08" db="EMBL/GenBank/DDBJ databases">
        <title>Annotation of Salpingoeca rosetta.</title>
        <authorList>
            <consortium name="The Broad Institute Genome Sequencing Platform"/>
            <person name="Russ C."/>
            <person name="Cuomo C."/>
            <person name="Burger G."/>
            <person name="Gray M.W."/>
            <person name="Holland P.W.H."/>
            <person name="King N."/>
            <person name="Lang F.B.F."/>
            <person name="Roger A.J."/>
            <person name="Ruiz-Trillo I."/>
            <person name="Young S.K."/>
            <person name="Zeng Q."/>
            <person name="Gargeya S."/>
            <person name="Alvarado L."/>
            <person name="Berlin A."/>
            <person name="Chapman S.B."/>
            <person name="Chen Z."/>
            <person name="Freedman E."/>
            <person name="Gellesch M."/>
            <person name="Goldberg J."/>
            <person name="Griggs A."/>
            <person name="Gujja S."/>
            <person name="Heilman E."/>
            <person name="Heiman D."/>
            <person name="Howarth C."/>
            <person name="Mehta T."/>
            <person name="Neiman D."/>
            <person name="Pearson M."/>
            <person name="Roberts A."/>
            <person name="Saif S."/>
            <person name="Shea T."/>
            <person name="Shenoy N."/>
            <person name="Sisk P."/>
            <person name="Stolte C."/>
            <person name="Sykes S."/>
            <person name="White J."/>
            <person name="Yandava C."/>
            <person name="Haas B."/>
            <person name="Nusbaum C."/>
            <person name="Birren B."/>
        </authorList>
    </citation>
    <scope>NUCLEOTIDE SEQUENCE [LARGE SCALE GENOMIC DNA]</scope>
    <source>
        <strain evidence="6">ATCC 50818</strain>
    </source>
</reference>
<dbReference type="SFLD" id="SFLDG01016">
    <property type="entry name" value="Prenyltransferase_Like_2"/>
    <property type="match status" value="1"/>
</dbReference>
<dbReference type="EMBL" id="GL832995">
    <property type="protein sequence ID" value="EGD81137.1"/>
    <property type="molecule type" value="Genomic_DNA"/>
</dbReference>
<dbReference type="CDD" id="cd02892">
    <property type="entry name" value="SQCY_1"/>
    <property type="match status" value="1"/>
</dbReference>
<dbReference type="Pfam" id="PF13249">
    <property type="entry name" value="SQHop_cyclase_N"/>
    <property type="match status" value="1"/>
</dbReference>
<dbReference type="GO" id="GO:0000250">
    <property type="term" value="F:lanosterol synthase activity"/>
    <property type="evidence" value="ECO:0007669"/>
    <property type="project" value="TreeGrafter"/>
</dbReference>
<evidence type="ECO:0000256" key="1">
    <source>
        <dbReference type="ARBA" id="ARBA00009755"/>
    </source>
</evidence>
<feature type="domain" description="Squalene cyclase C-terminal" evidence="4">
    <location>
        <begin position="326"/>
        <end position="595"/>
    </location>
</feature>
<comment type="similarity">
    <text evidence="1">Belongs to the terpene cyclase/mutase family.</text>
</comment>
<dbReference type="FunFam" id="1.50.10.20:FF:000002">
    <property type="entry name" value="Terpene cyclase/mutase family member"/>
    <property type="match status" value="1"/>
</dbReference>
<sequence>MVARLLSDLPKPTTIKQALRNGLGFFSKLQTADGHWAGDYGGPMFLLPGYAIVMYITKQPIEDEARAEIIRYLSNLQNPDGGWGIHIESESTVFGTSLNYCAMRILGVDRADDRLCRARVWLAEREGCLRVPSWGKFWLAVLNVYSWEGVNSLFPEMVLLPQWFPLHTQRMWCYARTVYMPMSWLYGKKYQCPVDSLIHELRSELLPKPFDEINWASYRNEVASEDLYTPHTRVLDAFYAAVNVYEKFAPAFLRRWALDWIYEVLEKENEFTNNICIGPINKMTNMLIVWIQEGPESTAFRKHAERVKDYMWLGRDGMKMNGTNGSQLWDTAFMVQGMIETDLRDEFKDVFRKAHDYIDVAQIQHNHPEHRRYYRDETKGGWPFSTRAMGWIVADCTGEGLKGALICKRNNYTPTPLSDSRLFDAVEILLKMQNSTGGYATCEKTRGSHLFEWFNASEVFGEIMIDYDYVECTSSALQGLCQFRDMYPDHRRKEVDAAITRAINYLFRMQRADGSFEGMWGICFTYGTWFALDGLGAAGYDCTDPRIMKACDFLASKQKPDGGWGETFLSCVHREYSQHPKSQVVNTAWAVLGLLKPFC</sequence>
<dbReference type="GO" id="GO:0016104">
    <property type="term" value="P:triterpenoid biosynthetic process"/>
    <property type="evidence" value="ECO:0007669"/>
    <property type="project" value="InterPro"/>
</dbReference>
<dbReference type="OMA" id="CWARQTI"/>
<dbReference type="RefSeq" id="XP_004987822.1">
    <property type="nucleotide sequence ID" value="XM_004987765.1"/>
</dbReference>
<keyword evidence="2" id="KW-0677">Repeat</keyword>
<feature type="domain" description="Squalene cyclase N-terminal" evidence="5">
    <location>
        <begin position="26"/>
        <end position="272"/>
    </location>
</feature>
<dbReference type="InParanoid" id="F2USM8"/>
<organism evidence="7">
    <name type="scientific">Salpingoeca rosetta (strain ATCC 50818 / BSB-021)</name>
    <dbReference type="NCBI Taxonomy" id="946362"/>
    <lineage>
        <taxon>Eukaryota</taxon>
        <taxon>Choanoflagellata</taxon>
        <taxon>Craspedida</taxon>
        <taxon>Salpingoecidae</taxon>
        <taxon>Salpingoeca</taxon>
    </lineage>
</organism>
<dbReference type="FunCoup" id="F2USM8">
    <property type="interactions" value="269"/>
</dbReference>
<keyword evidence="3" id="KW-0413">Isomerase</keyword>
<dbReference type="NCBIfam" id="TIGR01787">
    <property type="entry name" value="squalene_cyclas"/>
    <property type="match status" value="1"/>
</dbReference>
<evidence type="ECO:0000313" key="7">
    <source>
        <dbReference type="Proteomes" id="UP000007799"/>
    </source>
</evidence>
<dbReference type="AlphaFoldDB" id="F2USM8"/>
<dbReference type="SUPFAM" id="SSF48239">
    <property type="entry name" value="Terpenoid cyclases/Protein prenyltransferases"/>
    <property type="match status" value="2"/>
</dbReference>
<proteinExistence type="inferred from homology"/>
<dbReference type="GO" id="GO:0006695">
    <property type="term" value="P:cholesterol biosynthetic process"/>
    <property type="evidence" value="ECO:0007669"/>
    <property type="project" value="TreeGrafter"/>
</dbReference>
<dbReference type="STRING" id="946362.F2USM8"/>
<dbReference type="InterPro" id="IPR032697">
    <property type="entry name" value="SQ_cyclase_N"/>
</dbReference>
<evidence type="ECO:0000256" key="2">
    <source>
        <dbReference type="ARBA" id="ARBA00022737"/>
    </source>
</evidence>
<dbReference type="eggNOG" id="KOG0497">
    <property type="taxonomic scope" value="Eukaryota"/>
</dbReference>
<keyword evidence="7" id="KW-1185">Reference proteome</keyword>
<gene>
    <name evidence="6" type="ORF">PTSG_11175</name>
</gene>
<accession>F2USM8</accession>
<dbReference type="KEGG" id="sre:PTSG_11175"/>
<name>F2USM8_SALR5</name>
<dbReference type="Gene3D" id="1.50.10.20">
    <property type="match status" value="2"/>
</dbReference>
<evidence type="ECO:0000256" key="3">
    <source>
        <dbReference type="ARBA" id="ARBA00023235"/>
    </source>
</evidence>
<evidence type="ECO:0000259" key="5">
    <source>
        <dbReference type="Pfam" id="PF13249"/>
    </source>
</evidence>
<dbReference type="InterPro" id="IPR018333">
    <property type="entry name" value="Squalene_cyclase"/>
</dbReference>
<dbReference type="PANTHER" id="PTHR11764">
    <property type="entry name" value="TERPENE CYCLASE/MUTASE FAMILY MEMBER"/>
    <property type="match status" value="1"/>
</dbReference>
<protein>
    <submittedName>
        <fullName evidence="6">Cycloartenol synthase</fullName>
    </submittedName>
</protein>
<dbReference type="GeneID" id="16068344"/>